<evidence type="ECO:0000313" key="4">
    <source>
        <dbReference type="Proteomes" id="UP000085678"/>
    </source>
</evidence>
<evidence type="ECO:0000259" key="3">
    <source>
        <dbReference type="PROSITE" id="PS50222"/>
    </source>
</evidence>
<protein>
    <submittedName>
        <fullName evidence="5 6">Calmodulin</fullName>
    </submittedName>
</protein>
<dbReference type="AlphaFoldDB" id="A0A1S3HMQ7"/>
<feature type="domain" description="EF-hand" evidence="3">
    <location>
        <begin position="18"/>
        <end position="53"/>
    </location>
</feature>
<keyword evidence="1" id="KW-0677">Repeat</keyword>
<dbReference type="GO" id="GO:0016460">
    <property type="term" value="C:myosin II complex"/>
    <property type="evidence" value="ECO:0007669"/>
    <property type="project" value="TreeGrafter"/>
</dbReference>
<dbReference type="Proteomes" id="UP000085678">
    <property type="component" value="Unplaced"/>
</dbReference>
<keyword evidence="4" id="KW-1185">Reference proteome</keyword>
<proteinExistence type="predicted"/>
<dbReference type="Pfam" id="PF13202">
    <property type="entry name" value="EF-hand_5"/>
    <property type="match status" value="1"/>
</dbReference>
<evidence type="ECO:0000313" key="5">
    <source>
        <dbReference type="RefSeq" id="XP_013387347.1"/>
    </source>
</evidence>
<feature type="domain" description="EF-hand" evidence="3">
    <location>
        <begin position="54"/>
        <end position="89"/>
    </location>
</feature>
<evidence type="ECO:0000256" key="2">
    <source>
        <dbReference type="ARBA" id="ARBA00022837"/>
    </source>
</evidence>
<dbReference type="Gene3D" id="1.10.238.10">
    <property type="entry name" value="EF-hand"/>
    <property type="match status" value="3"/>
</dbReference>
<dbReference type="RefSeq" id="XP_013387348.1">
    <property type="nucleotide sequence ID" value="XM_013531894.1"/>
</dbReference>
<evidence type="ECO:0000313" key="8">
    <source>
        <dbReference type="RefSeq" id="XP_013387350.1"/>
    </source>
</evidence>
<reference evidence="5 6" key="1">
    <citation type="submission" date="2025-04" db="UniProtKB">
        <authorList>
            <consortium name="RefSeq"/>
        </authorList>
    </citation>
    <scope>IDENTIFICATION</scope>
    <source>
        <tissue evidence="5 6">Gonads</tissue>
    </source>
</reference>
<dbReference type="InterPro" id="IPR002048">
    <property type="entry name" value="EF_hand_dom"/>
</dbReference>
<gene>
    <name evidence="5 6 7 8 9" type="primary">LOC106156579</name>
</gene>
<feature type="domain" description="EF-hand" evidence="3">
    <location>
        <begin position="164"/>
        <end position="199"/>
    </location>
</feature>
<dbReference type="STRING" id="7574.A0A1S3HMQ7"/>
<dbReference type="PROSITE" id="PS50222">
    <property type="entry name" value="EF_HAND_2"/>
    <property type="match status" value="4"/>
</dbReference>
<dbReference type="InterPro" id="IPR050230">
    <property type="entry name" value="CALM/Myosin/TropC-like"/>
</dbReference>
<feature type="domain" description="EF-hand" evidence="3">
    <location>
        <begin position="95"/>
        <end position="130"/>
    </location>
</feature>
<evidence type="ECO:0000313" key="7">
    <source>
        <dbReference type="RefSeq" id="XP_013387349.1"/>
    </source>
</evidence>
<evidence type="ECO:0000313" key="6">
    <source>
        <dbReference type="RefSeq" id="XP_013387348.1"/>
    </source>
</evidence>
<dbReference type="OrthoDB" id="26525at2759"/>
<evidence type="ECO:0000313" key="9">
    <source>
        <dbReference type="RefSeq" id="XP_013387352.1"/>
    </source>
</evidence>
<dbReference type="SUPFAM" id="SSF47473">
    <property type="entry name" value="EF-hand"/>
    <property type="match status" value="2"/>
</dbReference>
<dbReference type="RefSeq" id="XP_013387350.1">
    <property type="nucleotide sequence ID" value="XM_013531896.2"/>
</dbReference>
<dbReference type="GeneID" id="106156579"/>
<evidence type="ECO:0000256" key="1">
    <source>
        <dbReference type="ARBA" id="ARBA00022737"/>
    </source>
</evidence>
<dbReference type="RefSeq" id="XP_013387352.1">
    <property type="nucleotide sequence ID" value="XM_013531898.1"/>
</dbReference>
<dbReference type="SMART" id="SM00054">
    <property type="entry name" value="EFh"/>
    <property type="match status" value="6"/>
</dbReference>
<dbReference type="KEGG" id="lak:106156579"/>
<name>A0A1S3HMQ7_LINAN</name>
<accession>A0A1S3HMQ7</accession>
<dbReference type="Pfam" id="PF13499">
    <property type="entry name" value="EF-hand_7"/>
    <property type="match status" value="2"/>
</dbReference>
<dbReference type="InterPro" id="IPR011992">
    <property type="entry name" value="EF-hand-dom_pair"/>
</dbReference>
<dbReference type="PANTHER" id="PTHR23048:SF0">
    <property type="entry name" value="CALMODULIN LIKE 3"/>
    <property type="match status" value="1"/>
</dbReference>
<dbReference type="FunFam" id="1.10.238.10:FF:000178">
    <property type="entry name" value="Calmodulin-2 A"/>
    <property type="match status" value="1"/>
</dbReference>
<dbReference type="PANTHER" id="PTHR23048">
    <property type="entry name" value="MYOSIN LIGHT CHAIN 1, 3"/>
    <property type="match status" value="1"/>
</dbReference>
<keyword evidence="2" id="KW-0106">Calcium</keyword>
<dbReference type="RefSeq" id="XP_013387347.1">
    <property type="nucleotide sequence ID" value="XM_013531893.2"/>
</dbReference>
<dbReference type="GO" id="GO:0005509">
    <property type="term" value="F:calcium ion binding"/>
    <property type="evidence" value="ECO:0007669"/>
    <property type="project" value="InterPro"/>
</dbReference>
<dbReference type="PROSITE" id="PS00018">
    <property type="entry name" value="EF_HAND_1"/>
    <property type="match status" value="1"/>
</dbReference>
<sequence length="230" mass="26751">MATQESDAQEIQQRFTFKQLAKYKRIFNIFDIKKDGVVSVKEMAAMAKKLGYNLDKTKIEAIVNKLDREKKGTLNFLDFLCAMPGNVDEIPSEEHKRAALRIHLREFDKDGTGFIAEDEAREVLDKELAFPAYKLAAYMKFFIKNKDGKININEFSEFYQQVEEKKGELERIFKEFDTNGDGFVDIQEAQVAMRPFDVPDEETERLVLESDKDGDQKLNWTEFVNFWGTD</sequence>
<dbReference type="InterPro" id="IPR018247">
    <property type="entry name" value="EF_Hand_1_Ca_BS"/>
</dbReference>
<dbReference type="RefSeq" id="XP_013387349.1">
    <property type="nucleotide sequence ID" value="XM_013531895.1"/>
</dbReference>
<organism evidence="4 8">
    <name type="scientific">Lingula anatina</name>
    <name type="common">Brachiopod</name>
    <name type="synonym">Lingula unguis</name>
    <dbReference type="NCBI Taxonomy" id="7574"/>
    <lineage>
        <taxon>Eukaryota</taxon>
        <taxon>Metazoa</taxon>
        <taxon>Spiralia</taxon>
        <taxon>Lophotrochozoa</taxon>
        <taxon>Brachiopoda</taxon>
        <taxon>Linguliformea</taxon>
        <taxon>Lingulata</taxon>
        <taxon>Lingulida</taxon>
        <taxon>Linguloidea</taxon>
        <taxon>Lingulidae</taxon>
        <taxon>Lingula</taxon>
    </lineage>
</organism>